<dbReference type="SUPFAM" id="SSF46894">
    <property type="entry name" value="C-terminal effector domain of the bipartite response regulators"/>
    <property type="match status" value="1"/>
</dbReference>
<dbReference type="InterPro" id="IPR036390">
    <property type="entry name" value="WH_DNA-bd_sf"/>
</dbReference>
<dbReference type="Gene3D" id="1.10.10.10">
    <property type="entry name" value="Winged helix-like DNA-binding domain superfamily/Winged helix DNA-binding domain"/>
    <property type="match status" value="2"/>
</dbReference>
<dbReference type="InterPro" id="IPR002831">
    <property type="entry name" value="Tscrpt_reg_TrmB_N"/>
</dbReference>
<proteinExistence type="predicted"/>
<dbReference type="InterPro" id="IPR000792">
    <property type="entry name" value="Tscrpt_reg_LuxR_C"/>
</dbReference>
<dbReference type="InterPro" id="IPR016032">
    <property type="entry name" value="Sig_transdc_resp-reg_C-effctor"/>
</dbReference>
<organism evidence="2 3">
    <name type="scientific">Actinophytocola algeriensis</name>
    <dbReference type="NCBI Taxonomy" id="1768010"/>
    <lineage>
        <taxon>Bacteria</taxon>
        <taxon>Bacillati</taxon>
        <taxon>Actinomycetota</taxon>
        <taxon>Actinomycetes</taxon>
        <taxon>Pseudonocardiales</taxon>
        <taxon>Pseudonocardiaceae</taxon>
    </lineage>
</organism>
<dbReference type="InterPro" id="IPR036388">
    <property type="entry name" value="WH-like_DNA-bd_sf"/>
</dbReference>
<dbReference type="Pfam" id="PF01978">
    <property type="entry name" value="TrmB"/>
    <property type="match status" value="1"/>
</dbReference>
<protein>
    <submittedName>
        <fullName evidence="2">DNA-binding Lrp family transcriptional regulator</fullName>
    </submittedName>
</protein>
<keyword evidence="3" id="KW-1185">Reference proteome</keyword>
<name>A0A7W7Q1E5_9PSEU</name>
<sequence length="314" mass="34210">MLEALGITAFAESVYRALLTDPGRTAAELARSVDRSERMIRKAVAELEELGLVTRLPGRPVRLLAARPDTAIDLLVARRQRELTTVQANARALAAEMNVARQPDELLEILVGQRAVADRFTQLVRGCERELLVIDRPPYAARATPSEEEVTTRLHEDVGVRGLYAPESLELPGALAAARRAVESGELSRVHPKLPMKLAIADREVALLPLVLEDMVESALVVRKCALLDALVVLFDLLWEQAAPLVPVQEAGEPADLGLLTLLAAGAKDETIARQLGVSPRTVTRRVAELLDQLGARTRFHAGVLAERHGLLTE</sequence>
<dbReference type="EMBL" id="JACHJQ010000002">
    <property type="protein sequence ID" value="MBB4905200.1"/>
    <property type="molecule type" value="Genomic_DNA"/>
</dbReference>
<dbReference type="GO" id="GO:0003677">
    <property type="term" value="F:DNA binding"/>
    <property type="evidence" value="ECO:0007669"/>
    <property type="project" value="UniProtKB-KW"/>
</dbReference>
<comment type="caution">
    <text evidence="2">The sequence shown here is derived from an EMBL/GenBank/DDBJ whole genome shotgun (WGS) entry which is preliminary data.</text>
</comment>
<evidence type="ECO:0000259" key="1">
    <source>
        <dbReference type="SMART" id="SM00421"/>
    </source>
</evidence>
<dbReference type="Proteomes" id="UP000520767">
    <property type="component" value="Unassembled WGS sequence"/>
</dbReference>
<feature type="domain" description="HTH luxR-type" evidence="1">
    <location>
        <begin position="254"/>
        <end position="306"/>
    </location>
</feature>
<dbReference type="Pfam" id="PF00196">
    <property type="entry name" value="GerE"/>
    <property type="match status" value="1"/>
</dbReference>
<evidence type="ECO:0000313" key="2">
    <source>
        <dbReference type="EMBL" id="MBB4905200.1"/>
    </source>
</evidence>
<dbReference type="SUPFAM" id="SSF46785">
    <property type="entry name" value="Winged helix' DNA-binding domain"/>
    <property type="match status" value="1"/>
</dbReference>
<dbReference type="PANTHER" id="PTHR34293:SF1">
    <property type="entry name" value="HTH-TYPE TRANSCRIPTIONAL REGULATOR TRMBL2"/>
    <property type="match status" value="1"/>
</dbReference>
<dbReference type="AlphaFoldDB" id="A0A7W7Q1E5"/>
<dbReference type="InterPro" id="IPR051797">
    <property type="entry name" value="TrmB-like"/>
</dbReference>
<dbReference type="SMART" id="SM00421">
    <property type="entry name" value="HTH_LUXR"/>
    <property type="match status" value="1"/>
</dbReference>
<dbReference type="GO" id="GO:0006355">
    <property type="term" value="P:regulation of DNA-templated transcription"/>
    <property type="evidence" value="ECO:0007669"/>
    <property type="project" value="InterPro"/>
</dbReference>
<accession>A0A7W7Q1E5</accession>
<evidence type="ECO:0000313" key="3">
    <source>
        <dbReference type="Proteomes" id="UP000520767"/>
    </source>
</evidence>
<keyword evidence="2" id="KW-0238">DNA-binding</keyword>
<gene>
    <name evidence="2" type="ORF">FHR82_001417</name>
</gene>
<reference evidence="2 3" key="1">
    <citation type="submission" date="2020-08" db="EMBL/GenBank/DDBJ databases">
        <title>Genomic Encyclopedia of Type Strains, Phase III (KMG-III): the genomes of soil and plant-associated and newly described type strains.</title>
        <authorList>
            <person name="Whitman W."/>
        </authorList>
    </citation>
    <scope>NUCLEOTIDE SEQUENCE [LARGE SCALE GENOMIC DNA]</scope>
    <source>
        <strain evidence="2 3">CECT 8960</strain>
    </source>
</reference>
<dbReference type="RefSeq" id="WP_184809475.1">
    <property type="nucleotide sequence ID" value="NZ_JACHJQ010000002.1"/>
</dbReference>
<dbReference type="PANTHER" id="PTHR34293">
    <property type="entry name" value="HTH-TYPE TRANSCRIPTIONAL REGULATOR TRMBL2"/>
    <property type="match status" value="1"/>
</dbReference>